<evidence type="ECO:0000313" key="2">
    <source>
        <dbReference type="Proteomes" id="UP001418222"/>
    </source>
</evidence>
<dbReference type="Proteomes" id="UP001418222">
    <property type="component" value="Unassembled WGS sequence"/>
</dbReference>
<keyword evidence="2" id="KW-1185">Reference proteome</keyword>
<name>A0AAP0G9D1_9ASPA</name>
<comment type="caution">
    <text evidence="1">The sequence shown here is derived from an EMBL/GenBank/DDBJ whole genome shotgun (WGS) entry which is preliminary data.</text>
</comment>
<organism evidence="1 2">
    <name type="scientific">Platanthera zijinensis</name>
    <dbReference type="NCBI Taxonomy" id="2320716"/>
    <lineage>
        <taxon>Eukaryota</taxon>
        <taxon>Viridiplantae</taxon>
        <taxon>Streptophyta</taxon>
        <taxon>Embryophyta</taxon>
        <taxon>Tracheophyta</taxon>
        <taxon>Spermatophyta</taxon>
        <taxon>Magnoliopsida</taxon>
        <taxon>Liliopsida</taxon>
        <taxon>Asparagales</taxon>
        <taxon>Orchidaceae</taxon>
        <taxon>Orchidoideae</taxon>
        <taxon>Orchideae</taxon>
        <taxon>Orchidinae</taxon>
        <taxon>Platanthera</taxon>
    </lineage>
</organism>
<dbReference type="AlphaFoldDB" id="A0AAP0G9D1"/>
<dbReference type="EMBL" id="JBBWWQ010000005">
    <property type="protein sequence ID" value="KAK8946519.1"/>
    <property type="molecule type" value="Genomic_DNA"/>
</dbReference>
<reference evidence="1 2" key="1">
    <citation type="journal article" date="2022" name="Nat. Plants">
        <title>Genomes of leafy and leafless Platanthera orchids illuminate the evolution of mycoheterotrophy.</title>
        <authorList>
            <person name="Li M.H."/>
            <person name="Liu K.W."/>
            <person name="Li Z."/>
            <person name="Lu H.C."/>
            <person name="Ye Q.L."/>
            <person name="Zhang D."/>
            <person name="Wang J.Y."/>
            <person name="Li Y.F."/>
            <person name="Zhong Z.M."/>
            <person name="Liu X."/>
            <person name="Yu X."/>
            <person name="Liu D.K."/>
            <person name="Tu X.D."/>
            <person name="Liu B."/>
            <person name="Hao Y."/>
            <person name="Liao X.Y."/>
            <person name="Jiang Y.T."/>
            <person name="Sun W.H."/>
            <person name="Chen J."/>
            <person name="Chen Y.Q."/>
            <person name="Ai Y."/>
            <person name="Zhai J.W."/>
            <person name="Wu S.S."/>
            <person name="Zhou Z."/>
            <person name="Hsiao Y.Y."/>
            <person name="Wu W.L."/>
            <person name="Chen Y.Y."/>
            <person name="Lin Y.F."/>
            <person name="Hsu J.L."/>
            <person name="Li C.Y."/>
            <person name="Wang Z.W."/>
            <person name="Zhao X."/>
            <person name="Zhong W.Y."/>
            <person name="Ma X.K."/>
            <person name="Ma L."/>
            <person name="Huang J."/>
            <person name="Chen G.Z."/>
            <person name="Huang M.Z."/>
            <person name="Huang L."/>
            <person name="Peng D.H."/>
            <person name="Luo Y.B."/>
            <person name="Zou S.Q."/>
            <person name="Chen S.P."/>
            <person name="Lan S."/>
            <person name="Tsai W.C."/>
            <person name="Van de Peer Y."/>
            <person name="Liu Z.J."/>
        </authorList>
    </citation>
    <scope>NUCLEOTIDE SEQUENCE [LARGE SCALE GENOMIC DNA]</scope>
    <source>
        <strain evidence="1">Lor287</strain>
    </source>
</reference>
<sequence>MAAHSGTSSFRNKYLETSDANRLLMLVFSMAGTRPLCLINVGPPYVELTGGQEEGRGDLLKGACAET</sequence>
<proteinExistence type="predicted"/>
<accession>A0AAP0G9D1</accession>
<gene>
    <name evidence="1" type="ORF">KSP39_PZI007477</name>
</gene>
<protein>
    <submittedName>
        <fullName evidence="1">Uncharacterized protein</fullName>
    </submittedName>
</protein>
<evidence type="ECO:0000313" key="1">
    <source>
        <dbReference type="EMBL" id="KAK8946519.1"/>
    </source>
</evidence>